<keyword evidence="3" id="KW-1185">Reference proteome</keyword>
<feature type="domain" description="Dienelactone hydrolase" evidence="1">
    <location>
        <begin position="53"/>
        <end position="249"/>
    </location>
</feature>
<name>A0AAD9QRQ1_ACRCE</name>
<dbReference type="EMBL" id="JARQWQ010000018">
    <property type="protein sequence ID" value="KAK2565896.1"/>
    <property type="molecule type" value="Genomic_DNA"/>
</dbReference>
<dbReference type="InterPro" id="IPR029058">
    <property type="entry name" value="AB_hydrolase_fold"/>
</dbReference>
<dbReference type="PANTHER" id="PTHR46623:SF6">
    <property type="entry name" value="ALPHA_BETA-HYDROLASES SUPERFAMILY PROTEIN"/>
    <property type="match status" value="1"/>
</dbReference>
<evidence type="ECO:0000259" key="1">
    <source>
        <dbReference type="Pfam" id="PF01738"/>
    </source>
</evidence>
<dbReference type="SUPFAM" id="SSF53474">
    <property type="entry name" value="alpha/beta-Hydrolases"/>
    <property type="match status" value="1"/>
</dbReference>
<dbReference type="InterPro" id="IPR051049">
    <property type="entry name" value="Dienelactone_hydrolase-like"/>
</dbReference>
<organism evidence="2 3">
    <name type="scientific">Acropora cervicornis</name>
    <name type="common">Staghorn coral</name>
    <dbReference type="NCBI Taxonomy" id="6130"/>
    <lineage>
        <taxon>Eukaryota</taxon>
        <taxon>Metazoa</taxon>
        <taxon>Cnidaria</taxon>
        <taxon>Anthozoa</taxon>
        <taxon>Hexacorallia</taxon>
        <taxon>Scleractinia</taxon>
        <taxon>Astrocoeniina</taxon>
        <taxon>Acroporidae</taxon>
        <taxon>Acropora</taxon>
    </lineage>
</organism>
<accession>A0AAD9QRQ1</accession>
<dbReference type="Gene3D" id="3.40.50.1820">
    <property type="entry name" value="alpha/beta hydrolase"/>
    <property type="match status" value="1"/>
</dbReference>
<dbReference type="InterPro" id="IPR002925">
    <property type="entry name" value="Dienelactn_hydro"/>
</dbReference>
<proteinExistence type="predicted"/>
<dbReference type="PANTHER" id="PTHR46623">
    <property type="entry name" value="CARBOXYMETHYLENEBUTENOLIDASE-RELATED"/>
    <property type="match status" value="1"/>
</dbReference>
<reference evidence="2" key="2">
    <citation type="journal article" date="2023" name="Science">
        <title>Genomic signatures of disease resistance in endangered staghorn corals.</title>
        <authorList>
            <person name="Vollmer S.V."/>
            <person name="Selwyn J.D."/>
            <person name="Despard B.A."/>
            <person name="Roesel C.L."/>
        </authorList>
    </citation>
    <scope>NUCLEOTIDE SEQUENCE</scope>
    <source>
        <strain evidence="2">K2</strain>
    </source>
</reference>
<gene>
    <name evidence="2" type="ORF">P5673_010195</name>
</gene>
<protein>
    <submittedName>
        <fullName evidence="2">Protein usf</fullName>
    </submittedName>
</protein>
<evidence type="ECO:0000313" key="3">
    <source>
        <dbReference type="Proteomes" id="UP001249851"/>
    </source>
</evidence>
<dbReference type="AlphaFoldDB" id="A0AAD9QRQ1"/>
<dbReference type="GO" id="GO:0016787">
    <property type="term" value="F:hydrolase activity"/>
    <property type="evidence" value="ECO:0007669"/>
    <property type="project" value="InterPro"/>
</dbReference>
<comment type="caution">
    <text evidence="2">The sequence shown here is derived from an EMBL/GenBank/DDBJ whole genome shotgun (WGS) entry which is preliminary data.</text>
</comment>
<sequence>MLLLEELPGFLTVLLNLHMRFDSVYVQKEPITFTSTNPLGDCPGSLNGAMRNPSKCLIVVQEWWGMNEQIKEQARQIGKMDKFVTLVPDLYRGQVAKTVVEAIHLTSNLDYSGAVKDIQGAAQFLLKSGCKKVGITGFCMGGSLSLAAAVLVPEISAAAPFYGIPPASLADVSTIKIPLQCHFGKNDTSNTANPEKYGELRQRLDAGGVDYEFYEYDAGHAFTNPLSTNYNKTIAELSVGRMIDFMNKHLA</sequence>
<dbReference type="Proteomes" id="UP001249851">
    <property type="component" value="Unassembled WGS sequence"/>
</dbReference>
<reference evidence="2" key="1">
    <citation type="journal article" date="2023" name="G3 (Bethesda)">
        <title>Whole genome assembly and annotation of the endangered Caribbean coral Acropora cervicornis.</title>
        <authorList>
            <person name="Selwyn J.D."/>
            <person name="Vollmer S.V."/>
        </authorList>
    </citation>
    <scope>NUCLEOTIDE SEQUENCE</scope>
    <source>
        <strain evidence="2">K2</strain>
    </source>
</reference>
<dbReference type="Pfam" id="PF01738">
    <property type="entry name" value="DLH"/>
    <property type="match status" value="1"/>
</dbReference>
<evidence type="ECO:0000313" key="2">
    <source>
        <dbReference type="EMBL" id="KAK2565896.1"/>
    </source>
</evidence>